<dbReference type="Proteomes" id="UP000326570">
    <property type="component" value="Unassembled WGS sequence"/>
</dbReference>
<dbReference type="Pfam" id="PF13180">
    <property type="entry name" value="PDZ_2"/>
    <property type="match status" value="1"/>
</dbReference>
<feature type="domain" description="PDZ" evidence="3">
    <location>
        <begin position="515"/>
        <end position="573"/>
    </location>
</feature>
<dbReference type="PIRSF" id="PIRSF016493">
    <property type="entry name" value="Glycyl_aminpptds"/>
    <property type="match status" value="1"/>
</dbReference>
<dbReference type="RefSeq" id="WP_150904803.1">
    <property type="nucleotide sequence ID" value="NZ_VTWT01000009.1"/>
</dbReference>
<sequence length="607" mass="68160">MKFLTCLLVASFFSLELLAQTDTRYTLAFPNAVHHEAQVTATFSGIKAPVLEARMARSSPGRYALHEFAKNVYTVKAEDSKGNQLKITRPNPHQWNVSGHDGTVKITYTLFGDRTDGTYASIDETHAHLNAPATFMYAQGFEQKPSFIKFELPAEKNWTIATQLKPENQPNTYSAPNFQYLMDSPVKIADMMWREWQVQDKGKTKTIRFALHHNGTAAEFDKYVEETRKIVKEGQAAFGELPDFDFGNYTFIGCYMSHAAGDGMEHRNSTILTSPRPLKTSASDNLGTVSHEFVHAWNVERIRPKNLEPFNFADANMSDALWFAEGVTNYLDDLLLCRTGALSQEDYAKTIGNSLNYFLLLPGKNSYSPVEMSIQAPFVDAARSVDPTNRLNTYVSYYNYGDVLGLALDLMLRSRYNTSLDAYMQLLWQTYGKPEKPYDLPELEQALAQLTKNEAFASEFFQKHVYGHVLPDFNDLLREAGFELRAAKPGEASLGYAPLSFSGNRATLQTGTILDSPLYKAGVENEDVLLKLAGKTLKSDQDLKSLLKKHKPGDTIELEFEQRGQRKTAKITLIENPAVEVVAIEKTGKPLTDKAKQLRNGWLSPKS</sequence>
<comment type="caution">
    <text evidence="5">The sequence shown here is derived from an EMBL/GenBank/DDBJ whole genome shotgun (WGS) entry which is preliminary data.</text>
</comment>
<feature type="domain" description="Peptidase M61 catalytic" evidence="2">
    <location>
        <begin position="286"/>
        <end position="403"/>
    </location>
</feature>
<dbReference type="InterPro" id="IPR001478">
    <property type="entry name" value="PDZ"/>
</dbReference>
<name>A0A5N1IS17_9BACT</name>
<evidence type="ECO:0000259" key="2">
    <source>
        <dbReference type="Pfam" id="PF05299"/>
    </source>
</evidence>
<dbReference type="InterPro" id="IPR024191">
    <property type="entry name" value="Peptidase_M61"/>
</dbReference>
<dbReference type="InterPro" id="IPR007963">
    <property type="entry name" value="Peptidase_M61_catalytic"/>
</dbReference>
<evidence type="ECO:0000259" key="4">
    <source>
        <dbReference type="Pfam" id="PF17899"/>
    </source>
</evidence>
<proteinExistence type="predicted"/>
<protein>
    <submittedName>
        <fullName evidence="5">M61 family metallopeptidase</fullName>
    </submittedName>
</protein>
<dbReference type="Pfam" id="PF17899">
    <property type="entry name" value="Peptidase_M61_N"/>
    <property type="match status" value="1"/>
</dbReference>
<keyword evidence="1" id="KW-0732">Signal</keyword>
<dbReference type="InterPro" id="IPR027268">
    <property type="entry name" value="Peptidase_M4/M1_CTD_sf"/>
</dbReference>
<accession>A0A5N1IS17</accession>
<dbReference type="Pfam" id="PF05299">
    <property type="entry name" value="Peptidase_M61"/>
    <property type="match status" value="1"/>
</dbReference>
<dbReference type="Gene3D" id="2.60.40.3650">
    <property type="match status" value="1"/>
</dbReference>
<keyword evidence="6" id="KW-1185">Reference proteome</keyword>
<dbReference type="InterPro" id="IPR036034">
    <property type="entry name" value="PDZ_sf"/>
</dbReference>
<organism evidence="5 6">
    <name type="scientific">Adhaeribacter soli</name>
    <dbReference type="NCBI Taxonomy" id="2607655"/>
    <lineage>
        <taxon>Bacteria</taxon>
        <taxon>Pseudomonadati</taxon>
        <taxon>Bacteroidota</taxon>
        <taxon>Cytophagia</taxon>
        <taxon>Cytophagales</taxon>
        <taxon>Hymenobacteraceae</taxon>
        <taxon>Adhaeribacter</taxon>
    </lineage>
</organism>
<evidence type="ECO:0000313" key="5">
    <source>
        <dbReference type="EMBL" id="KAA9327299.1"/>
    </source>
</evidence>
<evidence type="ECO:0000313" key="6">
    <source>
        <dbReference type="Proteomes" id="UP000326570"/>
    </source>
</evidence>
<dbReference type="SUPFAM" id="SSF50156">
    <property type="entry name" value="PDZ domain-like"/>
    <property type="match status" value="1"/>
</dbReference>
<reference evidence="5 6" key="1">
    <citation type="submission" date="2019-09" db="EMBL/GenBank/DDBJ databases">
        <title>Genome sequence of Adhaeribacter sp. M2.</title>
        <authorList>
            <person name="Srinivasan S."/>
        </authorList>
    </citation>
    <scope>NUCLEOTIDE SEQUENCE [LARGE SCALE GENOMIC DNA]</scope>
    <source>
        <strain evidence="5 6">M2</strain>
    </source>
</reference>
<evidence type="ECO:0000259" key="3">
    <source>
        <dbReference type="Pfam" id="PF13180"/>
    </source>
</evidence>
<dbReference type="EMBL" id="VTWT01000009">
    <property type="protein sequence ID" value="KAA9327299.1"/>
    <property type="molecule type" value="Genomic_DNA"/>
</dbReference>
<evidence type="ECO:0000256" key="1">
    <source>
        <dbReference type="SAM" id="SignalP"/>
    </source>
</evidence>
<gene>
    <name evidence="5" type="ORF">F0P94_15385</name>
</gene>
<dbReference type="Gene3D" id="2.30.42.10">
    <property type="match status" value="1"/>
</dbReference>
<dbReference type="SUPFAM" id="SSF55486">
    <property type="entry name" value="Metalloproteases ('zincins'), catalytic domain"/>
    <property type="match status" value="1"/>
</dbReference>
<dbReference type="InterPro" id="IPR040756">
    <property type="entry name" value="Peptidase_M61_N"/>
</dbReference>
<feature type="chain" id="PRO_5025071265" evidence="1">
    <location>
        <begin position="20"/>
        <end position="607"/>
    </location>
</feature>
<dbReference type="Gene3D" id="1.10.390.10">
    <property type="entry name" value="Neutral Protease Domain 2"/>
    <property type="match status" value="1"/>
</dbReference>
<feature type="domain" description="Peptidase M61 N-terminal" evidence="4">
    <location>
        <begin position="24"/>
        <end position="189"/>
    </location>
</feature>
<dbReference type="AlphaFoldDB" id="A0A5N1IS17"/>
<feature type="signal peptide" evidence="1">
    <location>
        <begin position="1"/>
        <end position="19"/>
    </location>
</feature>